<dbReference type="Gene3D" id="3.40.960.10">
    <property type="entry name" value="VSR Endonuclease"/>
    <property type="match status" value="1"/>
</dbReference>
<sequence>MWLFHSVSVEDLSSKCVRRELLFYMENYNEVRIPQDKEAPMLLLSSFEKDISKDLSKEELQVIPQFKIGKYTVDFVINGSEKIAIKCIGNNSHRPYSCDEELVSQHILERAGWRFLKIRASEFYLDAKLVIEKIHKLVK</sequence>
<evidence type="ECO:0000259" key="1">
    <source>
        <dbReference type="Pfam" id="PF18741"/>
    </source>
</evidence>
<dbReference type="EMBL" id="VSSQ01076405">
    <property type="protein sequence ID" value="MPN26766.1"/>
    <property type="molecule type" value="Genomic_DNA"/>
</dbReference>
<protein>
    <recommendedName>
        <fullName evidence="1">Restriction endonuclease type II-like domain-containing protein</fullName>
    </recommendedName>
</protein>
<comment type="caution">
    <text evidence="2">The sequence shown here is derived from an EMBL/GenBank/DDBJ whole genome shotgun (WGS) entry which is preliminary data.</text>
</comment>
<feature type="domain" description="Restriction endonuclease type II-like" evidence="1">
    <location>
        <begin position="47"/>
        <end position="136"/>
    </location>
</feature>
<dbReference type="Pfam" id="PF18741">
    <property type="entry name" value="MTES_1575"/>
    <property type="match status" value="1"/>
</dbReference>
<dbReference type="InterPro" id="IPR049468">
    <property type="entry name" value="Restrct_endonuc-II-like_dom"/>
</dbReference>
<gene>
    <name evidence="2" type="ORF">SDC9_174191</name>
</gene>
<proteinExistence type="predicted"/>
<accession>A0A645GKM2</accession>
<dbReference type="AlphaFoldDB" id="A0A645GKM2"/>
<reference evidence="2" key="1">
    <citation type="submission" date="2019-08" db="EMBL/GenBank/DDBJ databases">
        <authorList>
            <person name="Kucharzyk K."/>
            <person name="Murdoch R.W."/>
            <person name="Higgins S."/>
            <person name="Loffler F."/>
        </authorList>
    </citation>
    <scope>NUCLEOTIDE SEQUENCE</scope>
</reference>
<name>A0A645GKM2_9ZZZZ</name>
<evidence type="ECO:0000313" key="2">
    <source>
        <dbReference type="EMBL" id="MPN26766.1"/>
    </source>
</evidence>
<organism evidence="2">
    <name type="scientific">bioreactor metagenome</name>
    <dbReference type="NCBI Taxonomy" id="1076179"/>
    <lineage>
        <taxon>unclassified sequences</taxon>
        <taxon>metagenomes</taxon>
        <taxon>ecological metagenomes</taxon>
    </lineage>
</organism>